<dbReference type="Proteomes" id="UP000294513">
    <property type="component" value="Unassembled WGS sequence"/>
</dbReference>
<protein>
    <submittedName>
        <fullName evidence="2">DUF11 domain-containing protein</fullName>
    </submittedName>
</protein>
<keyword evidence="3" id="KW-1185">Reference proteome</keyword>
<dbReference type="Gene3D" id="2.60.40.10">
    <property type="entry name" value="Immunoglobulins"/>
    <property type="match status" value="1"/>
</dbReference>
<proteinExistence type="predicted"/>
<evidence type="ECO:0000313" key="2">
    <source>
        <dbReference type="EMBL" id="TDD63572.1"/>
    </source>
</evidence>
<name>A0A4R5A279_9ACTN</name>
<dbReference type="AlphaFoldDB" id="A0A4R5A279"/>
<dbReference type="GO" id="GO:0005975">
    <property type="term" value="P:carbohydrate metabolic process"/>
    <property type="evidence" value="ECO:0007669"/>
    <property type="project" value="UniProtKB-ARBA"/>
</dbReference>
<reference evidence="2 3" key="1">
    <citation type="submission" date="2019-03" db="EMBL/GenBank/DDBJ databases">
        <title>Draft genome sequences of novel Actinobacteria.</title>
        <authorList>
            <person name="Sahin N."/>
            <person name="Ay H."/>
            <person name="Saygin H."/>
        </authorList>
    </citation>
    <scope>NUCLEOTIDE SEQUENCE [LARGE SCALE GENOMIC DNA]</scope>
    <source>
        <strain evidence="2 3">H3C3</strain>
    </source>
</reference>
<accession>A0A4R5A279</accession>
<evidence type="ECO:0000313" key="3">
    <source>
        <dbReference type="Proteomes" id="UP000294513"/>
    </source>
</evidence>
<sequence length="154" mass="16396">MLVRRILFVLLISVAPVIGVLPATPAMAASVITSSFDKAVTHPGETVTLSVTFTNPETVDVTFTYLTVNQSYDTMTDGTKYSQTSCTGEITSCNHYTVPIPPGGTRTLKLTYEIATDSPCGENIGVSVYYYSYRESTAGTFDGVEGGPAVTVLC</sequence>
<dbReference type="OrthoDB" id="4189964at2"/>
<dbReference type="InterPro" id="IPR013783">
    <property type="entry name" value="Ig-like_fold"/>
</dbReference>
<feature type="signal peptide" evidence="1">
    <location>
        <begin position="1"/>
        <end position="28"/>
    </location>
</feature>
<gene>
    <name evidence="2" type="ORF">E1298_43670</name>
</gene>
<evidence type="ECO:0000256" key="1">
    <source>
        <dbReference type="SAM" id="SignalP"/>
    </source>
</evidence>
<organism evidence="2 3">
    <name type="scientific">Actinomadura rubrisoli</name>
    <dbReference type="NCBI Taxonomy" id="2530368"/>
    <lineage>
        <taxon>Bacteria</taxon>
        <taxon>Bacillati</taxon>
        <taxon>Actinomycetota</taxon>
        <taxon>Actinomycetes</taxon>
        <taxon>Streptosporangiales</taxon>
        <taxon>Thermomonosporaceae</taxon>
        <taxon>Actinomadura</taxon>
    </lineage>
</organism>
<dbReference type="RefSeq" id="WP_131903266.1">
    <property type="nucleotide sequence ID" value="NZ_SMKU01000488.1"/>
</dbReference>
<keyword evidence="1" id="KW-0732">Signal</keyword>
<comment type="caution">
    <text evidence="2">The sequence shown here is derived from an EMBL/GenBank/DDBJ whole genome shotgun (WGS) entry which is preliminary data.</text>
</comment>
<feature type="chain" id="PRO_5020374225" evidence="1">
    <location>
        <begin position="29"/>
        <end position="154"/>
    </location>
</feature>
<dbReference type="EMBL" id="SMKU01000488">
    <property type="protein sequence ID" value="TDD63572.1"/>
    <property type="molecule type" value="Genomic_DNA"/>
</dbReference>